<dbReference type="GO" id="GO:0005615">
    <property type="term" value="C:extracellular space"/>
    <property type="evidence" value="ECO:0007669"/>
    <property type="project" value="TreeGrafter"/>
</dbReference>
<evidence type="ECO:0000256" key="2">
    <source>
        <dbReference type="ARBA" id="ARBA00010022"/>
    </source>
</evidence>
<accession>C1IPW1</accession>
<dbReference type="Pfam" id="PF00159">
    <property type="entry name" value="Hormone_3"/>
    <property type="match status" value="1"/>
</dbReference>
<feature type="signal peptide" evidence="6">
    <location>
        <begin position="1"/>
        <end position="28"/>
    </location>
</feature>
<dbReference type="GO" id="GO:0031841">
    <property type="term" value="F:neuropeptide Y receptor binding"/>
    <property type="evidence" value="ECO:0007669"/>
    <property type="project" value="TreeGrafter"/>
</dbReference>
<organism evidence="7">
    <name type="scientific">Leucoraja ocellata</name>
    <name type="common">Winter skate</name>
    <name type="synonym">Raja ocellata</name>
    <dbReference type="NCBI Taxonomy" id="173042"/>
    <lineage>
        <taxon>Eukaryota</taxon>
        <taxon>Metazoa</taxon>
        <taxon>Chordata</taxon>
        <taxon>Craniata</taxon>
        <taxon>Vertebrata</taxon>
        <taxon>Chondrichthyes</taxon>
        <taxon>Elasmobranchii</taxon>
        <taxon>Batoidea</taxon>
        <taxon>Rajiformes</taxon>
        <taxon>Rajidae</taxon>
        <taxon>Leucoraja</taxon>
    </lineage>
</organism>
<dbReference type="Gene3D" id="6.10.250.900">
    <property type="match status" value="1"/>
</dbReference>
<dbReference type="PRINTS" id="PR00278">
    <property type="entry name" value="PANCHORMONE"/>
</dbReference>
<proteinExistence type="evidence at transcript level"/>
<comment type="subcellular location">
    <subcellularLocation>
        <location evidence="1">Secreted</location>
    </subcellularLocation>
</comment>
<dbReference type="GO" id="GO:0007631">
    <property type="term" value="P:feeding behavior"/>
    <property type="evidence" value="ECO:0007669"/>
    <property type="project" value="TreeGrafter"/>
</dbReference>
<feature type="chain" id="PRO_5002910795" evidence="6">
    <location>
        <begin position="29"/>
        <end position="98"/>
    </location>
</feature>
<keyword evidence="6" id="KW-0732">Signal</keyword>
<evidence type="ECO:0000256" key="3">
    <source>
        <dbReference type="ARBA" id="ARBA00022525"/>
    </source>
</evidence>
<dbReference type="AlphaFoldDB" id="C1IPW1"/>
<sequence>MQNNMKSWLGVFTFIFSMLVCIGTFADAYPSKPDNPGDGASAEQGAKYYTALRHYINLITRQRLGKRSNPEALMMTELMLRDNSENFPKFRYDEPSMW</sequence>
<evidence type="ECO:0000256" key="4">
    <source>
        <dbReference type="ARBA" id="ARBA00022815"/>
    </source>
</evidence>
<dbReference type="PANTHER" id="PTHR10533:SF5">
    <property type="entry name" value="PRO-NEUROPEPTIDE Y"/>
    <property type="match status" value="1"/>
</dbReference>
<evidence type="ECO:0000256" key="1">
    <source>
        <dbReference type="ARBA" id="ARBA00004613"/>
    </source>
</evidence>
<keyword evidence="7" id="KW-0527">Neuropeptide</keyword>
<dbReference type="CDD" id="cd00126">
    <property type="entry name" value="PAH"/>
    <property type="match status" value="1"/>
</dbReference>
<evidence type="ECO:0000256" key="6">
    <source>
        <dbReference type="SAM" id="SignalP"/>
    </source>
</evidence>
<dbReference type="SMART" id="SM00309">
    <property type="entry name" value="PAH"/>
    <property type="match status" value="1"/>
</dbReference>
<evidence type="ECO:0000256" key="5">
    <source>
        <dbReference type="RuleBase" id="RU000656"/>
    </source>
</evidence>
<keyword evidence="4" id="KW-0027">Amidation</keyword>
<dbReference type="InterPro" id="IPR001955">
    <property type="entry name" value="Pancreatic_hormone-like"/>
</dbReference>
<dbReference type="PANTHER" id="PTHR10533">
    <property type="entry name" value="NEUROPEPTIDE Y/PANCREATIC HORMONE/PEPTIDE YY"/>
    <property type="match status" value="1"/>
</dbReference>
<dbReference type="GO" id="GO:0005184">
    <property type="term" value="F:neuropeptide hormone activity"/>
    <property type="evidence" value="ECO:0007669"/>
    <property type="project" value="TreeGrafter"/>
</dbReference>
<comment type="similarity">
    <text evidence="2 5">Belongs to the NPY family.</text>
</comment>
<reference evidence="7" key="1">
    <citation type="journal article" date="2009" name="Gen. Comp. Endocrinol.">
        <title>Neuropeptide Y (NPY), cocaine- and amphetamine-regulated transcript (CART) and cholecystokinin (CCK) in winter skate (Raja ocellata): cDNA cloning, tissue distribution and mRNA expression responses to fasting.</title>
        <authorList>
            <person name="MacDonald E."/>
            <person name="Volkoff H."/>
        </authorList>
    </citation>
    <scope>NUCLEOTIDE SEQUENCE</scope>
</reference>
<name>C1IPW1_LEUOC</name>
<dbReference type="PROSITE" id="PS50276">
    <property type="entry name" value="PANCREATIC_HORMONE_2"/>
    <property type="match status" value="1"/>
</dbReference>
<protein>
    <submittedName>
        <fullName evidence="7">Neuropeptide Y</fullName>
    </submittedName>
</protein>
<evidence type="ECO:0000313" key="7">
    <source>
        <dbReference type="EMBL" id="ACH42754.1"/>
    </source>
</evidence>
<keyword evidence="3" id="KW-0964">Secreted</keyword>
<dbReference type="EMBL" id="EU684052">
    <property type="protein sequence ID" value="ACH42754.1"/>
    <property type="molecule type" value="mRNA"/>
</dbReference>
<dbReference type="GO" id="GO:0007218">
    <property type="term" value="P:neuropeptide signaling pathway"/>
    <property type="evidence" value="ECO:0007669"/>
    <property type="project" value="UniProtKB-KW"/>
</dbReference>